<keyword evidence="1" id="KW-1133">Transmembrane helix</keyword>
<dbReference type="EMBL" id="JAERQG010000006">
    <property type="protein sequence ID" value="MBL0767122.1"/>
    <property type="molecule type" value="Genomic_DNA"/>
</dbReference>
<keyword evidence="1" id="KW-0812">Transmembrane</keyword>
<feature type="transmembrane region" description="Helical" evidence="1">
    <location>
        <begin position="158"/>
        <end position="179"/>
    </location>
</feature>
<sequence>MDKFNKVAQITLLFWLMKIIATTLGETFGDYISITLNYGYALSLGITAISFLVVLSIQLLTNRYIPIVYWLVIIATTTLGTEISDFIDRSLHLGYTVGSIILFSCLVVTLVLWYRRFKNLEVFPIVKRHKEVFYWIAILFSNSLGTAFGDYLSDVVGLSYLQGAMVTAGVIVVVVLLHYATRINEILLFWMAFIFTRPFGATFGDFLTKPVSKGGLDLGTLNASFVSTGLLLALIIVAHVQLSKNKEVTGL</sequence>
<evidence type="ECO:0000313" key="2">
    <source>
        <dbReference type="EMBL" id="MBL0767122.1"/>
    </source>
</evidence>
<feature type="transmembrane region" description="Helical" evidence="1">
    <location>
        <begin position="41"/>
        <end position="60"/>
    </location>
</feature>
<dbReference type="AlphaFoldDB" id="A0A937AAZ4"/>
<gene>
    <name evidence="2" type="ORF">JKP34_17785</name>
</gene>
<keyword evidence="3" id="KW-1185">Reference proteome</keyword>
<reference evidence="2" key="1">
    <citation type="submission" date="2021-01" db="EMBL/GenBank/DDBJ databases">
        <title>Marivirga sp. nov., isolated from intertidal surface sediments.</title>
        <authorList>
            <person name="Zhang M."/>
        </authorList>
    </citation>
    <scope>NUCLEOTIDE SEQUENCE</scope>
    <source>
        <strain evidence="2">SM1354</strain>
    </source>
</reference>
<proteinExistence type="predicted"/>
<feature type="transmembrane region" description="Helical" evidence="1">
    <location>
        <begin position="93"/>
        <end position="113"/>
    </location>
</feature>
<name>A0A937AAZ4_9BACT</name>
<comment type="caution">
    <text evidence="2">The sequence shown here is derived from an EMBL/GenBank/DDBJ whole genome shotgun (WGS) entry which is preliminary data.</text>
</comment>
<evidence type="ECO:0000256" key="1">
    <source>
        <dbReference type="SAM" id="Phobius"/>
    </source>
</evidence>
<evidence type="ECO:0008006" key="4">
    <source>
        <dbReference type="Google" id="ProtNLM"/>
    </source>
</evidence>
<dbReference type="RefSeq" id="WP_201924553.1">
    <property type="nucleotide sequence ID" value="NZ_JAERQG010000006.1"/>
</dbReference>
<protein>
    <recommendedName>
        <fullName evidence="4">Membrane-anchored protein</fullName>
    </recommendedName>
</protein>
<feature type="transmembrane region" description="Helical" evidence="1">
    <location>
        <begin position="67"/>
        <end position="87"/>
    </location>
</feature>
<keyword evidence="1" id="KW-0472">Membrane</keyword>
<evidence type="ECO:0000313" key="3">
    <source>
        <dbReference type="Proteomes" id="UP000642920"/>
    </source>
</evidence>
<feature type="transmembrane region" description="Helical" evidence="1">
    <location>
        <begin position="133"/>
        <end position="152"/>
    </location>
</feature>
<dbReference type="Proteomes" id="UP000642920">
    <property type="component" value="Unassembled WGS sequence"/>
</dbReference>
<dbReference type="Pfam" id="PF03988">
    <property type="entry name" value="DUF347"/>
    <property type="match status" value="4"/>
</dbReference>
<feature type="transmembrane region" description="Helical" evidence="1">
    <location>
        <begin position="223"/>
        <end position="242"/>
    </location>
</feature>
<accession>A0A937AAZ4</accession>
<organism evidence="2 3">
    <name type="scientific">Marivirga atlantica</name>
    <dbReference type="NCBI Taxonomy" id="1548457"/>
    <lineage>
        <taxon>Bacteria</taxon>
        <taxon>Pseudomonadati</taxon>
        <taxon>Bacteroidota</taxon>
        <taxon>Cytophagia</taxon>
        <taxon>Cytophagales</taxon>
        <taxon>Marivirgaceae</taxon>
        <taxon>Marivirga</taxon>
    </lineage>
</organism>
<feature type="transmembrane region" description="Helical" evidence="1">
    <location>
        <begin position="186"/>
        <end position="203"/>
    </location>
</feature>
<dbReference type="InterPro" id="IPR007136">
    <property type="entry name" value="DUF347"/>
</dbReference>